<dbReference type="Proteomes" id="UP001054902">
    <property type="component" value="Unassembled WGS sequence"/>
</dbReference>
<name>A0AAD3D9D5_9STRA</name>
<dbReference type="EMBL" id="BLLK01000062">
    <property type="protein sequence ID" value="GFH59205.1"/>
    <property type="molecule type" value="Genomic_DNA"/>
</dbReference>
<comment type="caution">
    <text evidence="1">The sequence shown here is derived from an EMBL/GenBank/DDBJ whole genome shotgun (WGS) entry which is preliminary data.</text>
</comment>
<dbReference type="SUPFAM" id="SSF53927">
    <property type="entry name" value="Cytidine deaminase-like"/>
    <property type="match status" value="1"/>
</dbReference>
<evidence type="ECO:0008006" key="3">
    <source>
        <dbReference type="Google" id="ProtNLM"/>
    </source>
</evidence>
<dbReference type="Gene3D" id="3.40.140.10">
    <property type="entry name" value="Cytidine Deaminase, domain 2"/>
    <property type="match status" value="1"/>
</dbReference>
<dbReference type="InterPro" id="IPR016193">
    <property type="entry name" value="Cytidine_deaminase-like"/>
</dbReference>
<keyword evidence="2" id="KW-1185">Reference proteome</keyword>
<dbReference type="AlphaFoldDB" id="A0AAD3D9D5"/>
<reference evidence="1 2" key="1">
    <citation type="journal article" date="2021" name="Sci. Rep.">
        <title>The genome of the diatom Chaetoceros tenuissimus carries an ancient integrated fragment of an extant virus.</title>
        <authorList>
            <person name="Hongo Y."/>
            <person name="Kimura K."/>
            <person name="Takaki Y."/>
            <person name="Yoshida Y."/>
            <person name="Baba S."/>
            <person name="Kobayashi G."/>
            <person name="Nagasaki K."/>
            <person name="Hano T."/>
            <person name="Tomaru Y."/>
        </authorList>
    </citation>
    <scope>NUCLEOTIDE SEQUENCE [LARGE SCALE GENOMIC DNA]</scope>
    <source>
        <strain evidence="1 2">NIES-3715</strain>
    </source>
</reference>
<accession>A0AAD3D9D5</accession>
<gene>
    <name evidence="1" type="ORF">CTEN210_15681</name>
</gene>
<evidence type="ECO:0000313" key="2">
    <source>
        <dbReference type="Proteomes" id="UP001054902"/>
    </source>
</evidence>
<evidence type="ECO:0000313" key="1">
    <source>
        <dbReference type="EMBL" id="GFH59205.1"/>
    </source>
</evidence>
<sequence length="206" mass="22998">MSRFIEAAALASKGNQIGSKHGCVICISHQLITNNDEMRRIYLSNHHIEKEFCPKATIGAFDIVVGRGWNHNALEDPESGGGKKRMLHSEVHAIADTIHTYGEDLAFNYIFPNSAILIVELHKDYSYDNAPPCPKCHTALRAVGVRQVHHSTDQGFVQELQLGPGNMELLDRHNVSIPLRVALGEFGMDCKRLTIAEERGRKKPKH</sequence>
<organism evidence="1 2">
    <name type="scientific">Chaetoceros tenuissimus</name>
    <dbReference type="NCBI Taxonomy" id="426638"/>
    <lineage>
        <taxon>Eukaryota</taxon>
        <taxon>Sar</taxon>
        <taxon>Stramenopiles</taxon>
        <taxon>Ochrophyta</taxon>
        <taxon>Bacillariophyta</taxon>
        <taxon>Coscinodiscophyceae</taxon>
        <taxon>Chaetocerotophycidae</taxon>
        <taxon>Chaetocerotales</taxon>
        <taxon>Chaetocerotaceae</taxon>
        <taxon>Chaetoceros</taxon>
    </lineage>
</organism>
<proteinExistence type="predicted"/>
<protein>
    <recommendedName>
        <fullName evidence="3">CMP/dCMP-type deaminase domain-containing protein</fullName>
    </recommendedName>
</protein>
<dbReference type="GO" id="GO:0003824">
    <property type="term" value="F:catalytic activity"/>
    <property type="evidence" value="ECO:0007669"/>
    <property type="project" value="InterPro"/>
</dbReference>